<dbReference type="PANTHER" id="PTHR43174">
    <property type="entry name" value="UDP-N-ACETYLGLUCOSAMINE 2-EPIMERASE"/>
    <property type="match status" value="1"/>
</dbReference>
<dbReference type="GO" id="GO:0016798">
    <property type="term" value="F:hydrolase activity, acting on glycosyl bonds"/>
    <property type="evidence" value="ECO:0007669"/>
    <property type="project" value="UniProtKB-KW"/>
</dbReference>
<comment type="caution">
    <text evidence="2">The sequence shown here is derived from an EMBL/GenBank/DDBJ whole genome shotgun (WGS) entry which is preliminary data.</text>
</comment>
<dbReference type="RefSeq" id="WP_345883061.1">
    <property type="nucleotide sequence ID" value="NZ_JBDFRB010000002.1"/>
</dbReference>
<gene>
    <name evidence="2" type="primary">neuC</name>
    <name evidence="2" type="ORF">ABCQ75_03145</name>
</gene>
<evidence type="ECO:0000259" key="1">
    <source>
        <dbReference type="Pfam" id="PF02350"/>
    </source>
</evidence>
<dbReference type="Gene3D" id="3.40.50.2000">
    <property type="entry name" value="Glycogen Phosphorylase B"/>
    <property type="match status" value="2"/>
</dbReference>
<dbReference type="NCBIfam" id="TIGR03568">
    <property type="entry name" value="NeuC_NnaA"/>
    <property type="match status" value="1"/>
</dbReference>
<dbReference type="EMBL" id="JBDFRB010000002">
    <property type="protein sequence ID" value="MEN2743536.1"/>
    <property type="molecule type" value="Genomic_DNA"/>
</dbReference>
<protein>
    <submittedName>
        <fullName evidence="2">UDP-N-acetylglucosamine 2-epimerase</fullName>
        <ecNumber evidence="2">3.2.1.183</ecNumber>
    </submittedName>
</protein>
<name>A0ABU9WWK1_9MICC</name>
<dbReference type="PANTHER" id="PTHR43174:SF3">
    <property type="entry name" value="UDP-N-ACETYLGLUCOSAMINE 2-EPIMERASE"/>
    <property type="match status" value="1"/>
</dbReference>
<sequence length="391" mass="40324">MRVLAFVGTRADLFPLGPVLRKLGENAGVGLHVATAVGFQEGAAAGQLLDAGLAGLAFEHHDLGLHLPEITVAAQAAAGAELSLRMSALLREVSPEALVVLGDRWELMYAVPPAVLSGTRVVHLHGGEVTEGALDERVRHAMTKLADQHCVSTAGAGRRVAQLGESADRIHVTGAPGLDRFAGVEPLSPQEFEEALGVPLVRPAVLATYHPPTAGSGVDVRASAEGLFGEVVAQAGSAVMTYPGFDAGRDEIIGVLEGIARSALPHVAVRENLGSLYPRVLATVDAVVGNSSSGILEAASFGLPVVNVGDRQKGRECGANVLHCAEDRQAVADAMRQALSPGFRALSSQTANPYGDSRAAGRIEGVIVNSGSTGLAKKFVDVEEGENSGDS</sequence>
<dbReference type="Proteomes" id="UP001422074">
    <property type="component" value="Unassembled WGS sequence"/>
</dbReference>
<accession>A0ABU9WWK1</accession>
<evidence type="ECO:0000313" key="2">
    <source>
        <dbReference type="EMBL" id="MEN2743536.1"/>
    </source>
</evidence>
<feature type="domain" description="UDP-N-acetylglucosamine 2-epimerase" evidence="1">
    <location>
        <begin position="74"/>
        <end position="366"/>
    </location>
</feature>
<dbReference type="EC" id="3.2.1.183" evidence="2"/>
<organism evidence="2 3">
    <name type="scientific">Sinomonas halotolerans</name>
    <dbReference type="NCBI Taxonomy" id="1644133"/>
    <lineage>
        <taxon>Bacteria</taxon>
        <taxon>Bacillati</taxon>
        <taxon>Actinomycetota</taxon>
        <taxon>Actinomycetes</taxon>
        <taxon>Micrococcales</taxon>
        <taxon>Micrococcaceae</taxon>
        <taxon>Sinomonas</taxon>
    </lineage>
</organism>
<proteinExistence type="predicted"/>
<dbReference type="InterPro" id="IPR029767">
    <property type="entry name" value="WecB-like"/>
</dbReference>
<keyword evidence="3" id="KW-1185">Reference proteome</keyword>
<dbReference type="InterPro" id="IPR003331">
    <property type="entry name" value="UDP_GlcNAc_Epimerase_2_dom"/>
</dbReference>
<reference evidence="2 3" key="1">
    <citation type="submission" date="2024-05" db="EMBL/GenBank/DDBJ databases">
        <title>Sinomonas sp. nov., isolated from a waste landfill.</title>
        <authorList>
            <person name="Zhao Y."/>
        </authorList>
    </citation>
    <scope>NUCLEOTIDE SEQUENCE [LARGE SCALE GENOMIC DNA]</scope>
    <source>
        <strain evidence="2 3">CCTCC AB2014300</strain>
    </source>
</reference>
<keyword evidence="2" id="KW-0326">Glycosidase</keyword>
<dbReference type="InterPro" id="IPR020004">
    <property type="entry name" value="UDP-GlcNAc_Epase"/>
</dbReference>
<evidence type="ECO:0000313" key="3">
    <source>
        <dbReference type="Proteomes" id="UP001422074"/>
    </source>
</evidence>
<keyword evidence="2" id="KW-0378">Hydrolase</keyword>
<dbReference type="Pfam" id="PF02350">
    <property type="entry name" value="Epimerase_2"/>
    <property type="match status" value="1"/>
</dbReference>
<dbReference type="SUPFAM" id="SSF53756">
    <property type="entry name" value="UDP-Glycosyltransferase/glycogen phosphorylase"/>
    <property type="match status" value="1"/>
</dbReference>